<evidence type="ECO:0000256" key="1">
    <source>
        <dbReference type="SAM" id="Phobius"/>
    </source>
</evidence>
<name>A0A1E7F092_9STRA</name>
<dbReference type="OrthoDB" id="44072at2759"/>
<proteinExistence type="predicted"/>
<reference evidence="2 3" key="1">
    <citation type="submission" date="2016-09" db="EMBL/GenBank/DDBJ databases">
        <title>Extensive genetic diversity and differential bi-allelic expression allows diatom success in the polar Southern Ocean.</title>
        <authorList>
            <consortium name="DOE Joint Genome Institute"/>
            <person name="Mock T."/>
            <person name="Otillar R.P."/>
            <person name="Strauss J."/>
            <person name="Dupont C."/>
            <person name="Frickenhaus S."/>
            <person name="Maumus F."/>
            <person name="Mcmullan M."/>
            <person name="Sanges R."/>
            <person name="Schmutz J."/>
            <person name="Toseland A."/>
            <person name="Valas R."/>
            <person name="Veluchamy A."/>
            <person name="Ward B.J."/>
            <person name="Allen A."/>
            <person name="Barry K."/>
            <person name="Falciatore A."/>
            <person name="Ferrante M."/>
            <person name="Fortunato A.E."/>
            <person name="Gloeckner G."/>
            <person name="Gruber A."/>
            <person name="Hipkin R."/>
            <person name="Janech M."/>
            <person name="Kroth P."/>
            <person name="Leese F."/>
            <person name="Lindquist E."/>
            <person name="Lyon B.R."/>
            <person name="Martin J."/>
            <person name="Mayer C."/>
            <person name="Parker M."/>
            <person name="Quesneville H."/>
            <person name="Raymond J."/>
            <person name="Uhlig C."/>
            <person name="Valentin K.U."/>
            <person name="Worden A.Z."/>
            <person name="Armbrust E.V."/>
            <person name="Bowler C."/>
            <person name="Green B."/>
            <person name="Moulton V."/>
            <person name="Van Oosterhout C."/>
            <person name="Grigoriev I."/>
        </authorList>
    </citation>
    <scope>NUCLEOTIDE SEQUENCE [LARGE SCALE GENOMIC DNA]</scope>
    <source>
        <strain evidence="2 3">CCMP1102</strain>
    </source>
</reference>
<keyword evidence="1" id="KW-1133">Transmembrane helix</keyword>
<keyword evidence="3" id="KW-1185">Reference proteome</keyword>
<organism evidence="2 3">
    <name type="scientific">Fragilariopsis cylindrus CCMP1102</name>
    <dbReference type="NCBI Taxonomy" id="635003"/>
    <lineage>
        <taxon>Eukaryota</taxon>
        <taxon>Sar</taxon>
        <taxon>Stramenopiles</taxon>
        <taxon>Ochrophyta</taxon>
        <taxon>Bacillariophyta</taxon>
        <taxon>Bacillariophyceae</taxon>
        <taxon>Bacillariophycidae</taxon>
        <taxon>Bacillariales</taxon>
        <taxon>Bacillariaceae</taxon>
        <taxon>Fragilariopsis</taxon>
    </lineage>
</organism>
<dbReference type="EMBL" id="KV784366">
    <property type="protein sequence ID" value="OEU11622.1"/>
    <property type="molecule type" value="Genomic_DNA"/>
</dbReference>
<accession>A0A1E7F092</accession>
<evidence type="ECO:0008006" key="4">
    <source>
        <dbReference type="Google" id="ProtNLM"/>
    </source>
</evidence>
<evidence type="ECO:0000313" key="3">
    <source>
        <dbReference type="Proteomes" id="UP000095751"/>
    </source>
</evidence>
<sequence>MSSQKGLQVVPSRFTSTKSKFRKIPTIFIVLIPAMLSLLLLYLSMKNFSVNNNNDDVIINTSMAATMATKPSLINSSKSQSQSQPKEQIIQSGATTTTATAAAAAAATTINIPSCDQSPWKLSENLIGSCPSGLKPYKSASASASATIQECATDCCNSDTCITWQYRTDVGCLHGGDIRLGMEKDGPSSWCSDIQPKRWQGQYVLKRANGQIIKTKEDTGGCDVETWNPNEQPGQCFGLGDVKMTIDETITKDGSILIKSAQDCMVACCNSKKLNGDCGAWQYHDELGCYYHKRMHGCVDASNPIVFEPFVGEGCGTEFMRHDEKEKIYCKAIK</sequence>
<gene>
    <name evidence="2" type="ORF">FRACYDRAFT_244740</name>
</gene>
<dbReference type="KEGG" id="fcy:FRACYDRAFT_244740"/>
<keyword evidence="1" id="KW-0812">Transmembrane</keyword>
<feature type="transmembrane region" description="Helical" evidence="1">
    <location>
        <begin position="21"/>
        <end position="43"/>
    </location>
</feature>
<dbReference type="InParanoid" id="A0A1E7F092"/>
<evidence type="ECO:0000313" key="2">
    <source>
        <dbReference type="EMBL" id="OEU11622.1"/>
    </source>
</evidence>
<dbReference type="Proteomes" id="UP000095751">
    <property type="component" value="Unassembled WGS sequence"/>
</dbReference>
<protein>
    <recommendedName>
        <fullName evidence="4">Apple domain-containing protein</fullName>
    </recommendedName>
</protein>
<dbReference type="AlphaFoldDB" id="A0A1E7F092"/>
<keyword evidence="1" id="KW-0472">Membrane</keyword>